<dbReference type="RefSeq" id="WP_186874783.1">
    <property type="nucleotide sequence ID" value="NZ_JACOPF010000001.1"/>
</dbReference>
<dbReference type="Proteomes" id="UP000652477">
    <property type="component" value="Unassembled WGS sequence"/>
</dbReference>
<evidence type="ECO:0000313" key="2">
    <source>
        <dbReference type="Proteomes" id="UP000652477"/>
    </source>
</evidence>
<gene>
    <name evidence="1" type="ORF">H8S37_04270</name>
</gene>
<reference evidence="1" key="1">
    <citation type="submission" date="2020-08" db="EMBL/GenBank/DDBJ databases">
        <title>Genome public.</title>
        <authorList>
            <person name="Liu C."/>
            <person name="Sun Q."/>
        </authorList>
    </citation>
    <scope>NUCLEOTIDE SEQUENCE</scope>
    <source>
        <strain evidence="1">NSJ-55</strain>
    </source>
</reference>
<dbReference type="EMBL" id="JACOPF010000001">
    <property type="protein sequence ID" value="MBC5688149.1"/>
    <property type="molecule type" value="Genomic_DNA"/>
</dbReference>
<proteinExistence type="predicted"/>
<name>A0A923LHJ8_9FIRM</name>
<organism evidence="1 2">
    <name type="scientific">Mediterraneibacter hominis</name>
    <dbReference type="NCBI Taxonomy" id="2763054"/>
    <lineage>
        <taxon>Bacteria</taxon>
        <taxon>Bacillati</taxon>
        <taxon>Bacillota</taxon>
        <taxon>Clostridia</taxon>
        <taxon>Lachnospirales</taxon>
        <taxon>Lachnospiraceae</taxon>
        <taxon>Mediterraneibacter</taxon>
    </lineage>
</organism>
<sequence>MDYAICNQQKDVYIKLKDGKVETCPKNQMQRFEYSKAKNLVDNLPKTLKRFHFTVIPIPEISSAERKAKNENKIIVCKDYQVPQSVTEWMKKVEGLNMLAIDANKRKNQLLANLSNVDKQLSNCLHDIELDKNKNACAGYMSYKTVREIMKRRRSIKDELSVVQSLLDLNLAGIAENKLQKTVQRLEERTFNIRDVDEILL</sequence>
<dbReference type="AlphaFoldDB" id="A0A923LHJ8"/>
<evidence type="ECO:0000313" key="1">
    <source>
        <dbReference type="EMBL" id="MBC5688149.1"/>
    </source>
</evidence>
<protein>
    <submittedName>
        <fullName evidence="1">Uncharacterized protein</fullName>
    </submittedName>
</protein>
<keyword evidence="2" id="KW-1185">Reference proteome</keyword>
<accession>A0A923LHJ8</accession>
<comment type="caution">
    <text evidence="1">The sequence shown here is derived from an EMBL/GenBank/DDBJ whole genome shotgun (WGS) entry which is preliminary data.</text>
</comment>